<accession>D1CD81</accession>
<dbReference type="EMBL" id="CP001825">
    <property type="protein sequence ID" value="ACZ42746.1"/>
    <property type="molecule type" value="Genomic_DNA"/>
</dbReference>
<sequence>MRSPFIALLTGLIALSAYKLGFPVVKVYDAPDGGKVMRFSFSKTPGFVAYMRMPRKALPQPETKRA</sequence>
<dbReference type="STRING" id="525904.Tter_1840"/>
<organism evidence="1 2">
    <name type="scientific">Thermobaculum terrenum (strain ATCC BAA-798 / CCMEE 7001 / YNP1)</name>
    <dbReference type="NCBI Taxonomy" id="525904"/>
    <lineage>
        <taxon>Bacteria</taxon>
        <taxon>Bacillati</taxon>
        <taxon>Chloroflexota</taxon>
        <taxon>Chloroflexia</taxon>
        <taxon>Candidatus Thermobaculales</taxon>
        <taxon>Candidatus Thermobaculaceae</taxon>
        <taxon>Thermobaculum</taxon>
    </lineage>
</organism>
<name>D1CD81_THET1</name>
<dbReference type="HOGENOM" id="CLU_2829903_0_0_0"/>
<proteinExistence type="predicted"/>
<keyword evidence="2" id="KW-1185">Reference proteome</keyword>
<evidence type="ECO:0000313" key="2">
    <source>
        <dbReference type="Proteomes" id="UP000000323"/>
    </source>
</evidence>
<dbReference type="AlphaFoldDB" id="D1CD81"/>
<gene>
    <name evidence="1" type="ordered locus">Tter_1840</name>
</gene>
<dbReference type="KEGG" id="ttr:Tter_1840"/>
<reference evidence="2" key="1">
    <citation type="journal article" date="2010" name="Stand. Genomic Sci.">
        <title>Complete genome sequence of 'Thermobaculum terrenum' type strain (YNP1).</title>
        <authorList>
            <person name="Kiss H."/>
            <person name="Cleland D."/>
            <person name="Lapidus A."/>
            <person name="Lucas S."/>
            <person name="Glavina Del Rio T."/>
            <person name="Nolan M."/>
            <person name="Tice H."/>
            <person name="Han C."/>
            <person name="Goodwin L."/>
            <person name="Pitluck S."/>
            <person name="Liolios K."/>
            <person name="Ivanova N."/>
            <person name="Mavromatis K."/>
            <person name="Ovchinnikova G."/>
            <person name="Pati A."/>
            <person name="Chen A."/>
            <person name="Palaniappan K."/>
            <person name="Land M."/>
            <person name="Hauser L."/>
            <person name="Chang Y."/>
            <person name="Jeffries C."/>
            <person name="Lu M."/>
            <person name="Brettin T."/>
            <person name="Detter J."/>
            <person name="Goker M."/>
            <person name="Tindall B."/>
            <person name="Beck B."/>
            <person name="McDermott T."/>
            <person name="Woyke T."/>
            <person name="Bristow J."/>
            <person name="Eisen J."/>
            <person name="Markowitz V."/>
            <person name="Hugenholtz P."/>
            <person name="Kyrpides N."/>
            <person name="Klenk H."/>
            <person name="Cheng J."/>
        </authorList>
    </citation>
    <scope>NUCLEOTIDE SEQUENCE [LARGE SCALE GENOMIC DNA]</scope>
    <source>
        <strain evidence="2">ATCC BAA-798 / YNP1</strain>
    </source>
</reference>
<dbReference type="Proteomes" id="UP000000323">
    <property type="component" value="Chromosome 1"/>
</dbReference>
<evidence type="ECO:0000313" key="1">
    <source>
        <dbReference type="EMBL" id="ACZ42746.1"/>
    </source>
</evidence>
<dbReference type="RefSeq" id="WP_012875777.1">
    <property type="nucleotide sequence ID" value="NC_013525.1"/>
</dbReference>
<protein>
    <submittedName>
        <fullName evidence="1">Uncharacterized protein</fullName>
    </submittedName>
</protein>